<sequence length="110" mass="12257">MMCGVRLTPGKGEVLLDRIGRFGPFGRDLVPKWISCKNRQVGVIETFLDITDGFGNDSLLRRMPLGLHVLYAVPELIGRPFPGRYDTCVNFGGPNLSSDDSYWKKTILLA</sequence>
<evidence type="ECO:0000313" key="2">
    <source>
        <dbReference type="Proteomes" id="UP000592780"/>
    </source>
</evidence>
<name>A0A7W8QHE9_PARAM</name>
<comment type="caution">
    <text evidence="1">The sequence shown here is derived from an EMBL/GenBank/DDBJ whole genome shotgun (WGS) entry which is preliminary data.</text>
</comment>
<dbReference type="AlphaFoldDB" id="A0A7W8QHE9"/>
<evidence type="ECO:0000313" key="1">
    <source>
        <dbReference type="EMBL" id="MBB5429858.1"/>
    </source>
</evidence>
<accession>A0A7W8QHE9</accession>
<dbReference type="Proteomes" id="UP000592780">
    <property type="component" value="Unassembled WGS sequence"/>
</dbReference>
<keyword evidence="2" id="KW-1185">Reference proteome</keyword>
<dbReference type="EMBL" id="JACHDD010000070">
    <property type="protein sequence ID" value="MBB5429858.1"/>
    <property type="molecule type" value="Genomic_DNA"/>
</dbReference>
<organism evidence="1 2">
    <name type="scientific">Paraburkholderia atlantica</name>
    <dbReference type="NCBI Taxonomy" id="2654982"/>
    <lineage>
        <taxon>Bacteria</taxon>
        <taxon>Pseudomonadati</taxon>
        <taxon>Pseudomonadota</taxon>
        <taxon>Betaproteobacteria</taxon>
        <taxon>Burkholderiales</taxon>
        <taxon>Burkholderiaceae</taxon>
        <taxon>Paraburkholderia</taxon>
    </lineage>
</organism>
<protein>
    <submittedName>
        <fullName evidence="1">Uncharacterized protein</fullName>
    </submittedName>
</protein>
<proteinExistence type="predicted"/>
<gene>
    <name evidence="1" type="ORF">HDG40_008061</name>
</gene>
<reference evidence="1 2" key="1">
    <citation type="submission" date="2020-08" db="EMBL/GenBank/DDBJ databases">
        <title>Genomic Encyclopedia of Type Strains, Phase IV (KMG-V): Genome sequencing to study the core and pangenomes of soil and plant-associated prokaryotes.</title>
        <authorList>
            <person name="Whitman W."/>
        </authorList>
    </citation>
    <scope>NUCLEOTIDE SEQUENCE [LARGE SCALE GENOMIC DNA]</scope>
    <source>
        <strain evidence="1 2">JPY158</strain>
    </source>
</reference>